<dbReference type="RefSeq" id="WP_223812192.1">
    <property type="nucleotide sequence ID" value="NZ_BDAQ01000009.1"/>
</dbReference>
<name>A0AA89NRW2_9BACL</name>
<reference evidence="3 4" key="1">
    <citation type="submission" date="2020-08" db="EMBL/GenBank/DDBJ databases">
        <title>Genomic Encyclopedia of Type Strains, Phase IV (KMG-IV): sequencing the most valuable type-strain genomes for metagenomic binning, comparative biology and taxonomic classification.</title>
        <authorList>
            <person name="Goeker M."/>
        </authorList>
    </citation>
    <scope>NUCLEOTIDE SEQUENCE [LARGE SCALE GENOMIC DNA]</scope>
    <source>
        <strain evidence="3 4">DSM 14590</strain>
    </source>
</reference>
<dbReference type="PANTHER" id="PTHR13947">
    <property type="entry name" value="GNAT FAMILY N-ACETYLTRANSFERASE"/>
    <property type="match status" value="1"/>
</dbReference>
<proteinExistence type="predicted"/>
<protein>
    <submittedName>
        <fullName evidence="3">Ribosomal protein S18 acetylase RimI-like enzyme</fullName>
    </submittedName>
</protein>
<dbReference type="PANTHER" id="PTHR13947:SF37">
    <property type="entry name" value="LD18367P"/>
    <property type="match status" value="1"/>
</dbReference>
<gene>
    <name evidence="3" type="ORF">HNR78_002426</name>
</gene>
<dbReference type="GO" id="GO:0008080">
    <property type="term" value="F:N-acetyltransferase activity"/>
    <property type="evidence" value="ECO:0007669"/>
    <property type="project" value="InterPro"/>
</dbReference>
<keyword evidence="4" id="KW-1185">Reference proteome</keyword>
<organism evidence="3 4">
    <name type="scientific">Parageobacillus toebii NBRC 107807</name>
    <dbReference type="NCBI Taxonomy" id="1223503"/>
    <lineage>
        <taxon>Bacteria</taxon>
        <taxon>Bacillati</taxon>
        <taxon>Bacillota</taxon>
        <taxon>Bacilli</taxon>
        <taxon>Bacillales</taxon>
        <taxon>Anoxybacillaceae</taxon>
        <taxon>Parageobacillus</taxon>
    </lineage>
</organism>
<dbReference type="Proteomes" id="UP000613002">
    <property type="component" value="Unassembled WGS sequence"/>
</dbReference>
<feature type="domain" description="N-acetyltransferase" evidence="2">
    <location>
        <begin position="14"/>
        <end position="157"/>
    </location>
</feature>
<dbReference type="PROSITE" id="PS51186">
    <property type="entry name" value="GNAT"/>
    <property type="match status" value="1"/>
</dbReference>
<evidence type="ECO:0000256" key="1">
    <source>
        <dbReference type="ARBA" id="ARBA00022679"/>
    </source>
</evidence>
<accession>A0AA89NRW2</accession>
<dbReference type="SUPFAM" id="SSF55729">
    <property type="entry name" value="Acyl-CoA N-acyltransferases (Nat)"/>
    <property type="match status" value="1"/>
</dbReference>
<keyword evidence="1" id="KW-0808">Transferase</keyword>
<dbReference type="CDD" id="cd04301">
    <property type="entry name" value="NAT_SF"/>
    <property type="match status" value="1"/>
</dbReference>
<dbReference type="InterPro" id="IPR000182">
    <property type="entry name" value="GNAT_dom"/>
</dbReference>
<evidence type="ECO:0000259" key="2">
    <source>
        <dbReference type="PROSITE" id="PS51186"/>
    </source>
</evidence>
<keyword evidence="3" id="KW-0687">Ribonucleoprotein</keyword>
<dbReference type="InterPro" id="IPR016181">
    <property type="entry name" value="Acyl_CoA_acyltransferase"/>
</dbReference>
<evidence type="ECO:0000313" key="4">
    <source>
        <dbReference type="Proteomes" id="UP000613002"/>
    </source>
</evidence>
<keyword evidence="3" id="KW-0689">Ribosomal protein</keyword>
<comment type="caution">
    <text evidence="3">The sequence shown here is derived from an EMBL/GenBank/DDBJ whole genome shotgun (WGS) entry which is preliminary data.</text>
</comment>
<dbReference type="GO" id="GO:0005840">
    <property type="term" value="C:ribosome"/>
    <property type="evidence" value="ECO:0007669"/>
    <property type="project" value="UniProtKB-KW"/>
</dbReference>
<dbReference type="Gene3D" id="3.40.630.30">
    <property type="match status" value="1"/>
</dbReference>
<dbReference type="InterPro" id="IPR050769">
    <property type="entry name" value="NAT_camello-type"/>
</dbReference>
<sequence>MMKQKGKEGMIQEINIEADEWAEAVLLLQFRSYAVEARLIGFPDLPPLQDTVATLQQCGERFYGYIKQGQLAGAISYERAEKTVHICRLMVDPGFFRQGIASALIEFVCHQERNANEIIVMTGSANIPALRLYERHGFREVEQMRMPEGIWMTKLVKWLN</sequence>
<dbReference type="EMBL" id="JACICZ010000009">
    <property type="protein sequence ID" value="MBB3869529.1"/>
    <property type="molecule type" value="Genomic_DNA"/>
</dbReference>
<dbReference type="Pfam" id="PF13673">
    <property type="entry name" value="Acetyltransf_10"/>
    <property type="match status" value="1"/>
</dbReference>
<evidence type="ECO:0000313" key="3">
    <source>
        <dbReference type="EMBL" id="MBB3869529.1"/>
    </source>
</evidence>
<dbReference type="AlphaFoldDB" id="A0AA89NRW2"/>